<name>A0A1I2N2K2_9EURY</name>
<proteinExistence type="predicted"/>
<keyword evidence="2" id="KW-1185">Reference proteome</keyword>
<dbReference type="AlphaFoldDB" id="A0A1I2N2K2"/>
<accession>A0A1I2N2K2</accession>
<organism evidence="1 2">
    <name type="scientific">Halopelagius inordinatus</name>
    <dbReference type="NCBI Taxonomy" id="553467"/>
    <lineage>
        <taxon>Archaea</taxon>
        <taxon>Methanobacteriati</taxon>
        <taxon>Methanobacteriota</taxon>
        <taxon>Stenosarchaea group</taxon>
        <taxon>Halobacteria</taxon>
        <taxon>Halobacteriales</taxon>
        <taxon>Haloferacaceae</taxon>
    </lineage>
</organism>
<evidence type="ECO:0000313" key="1">
    <source>
        <dbReference type="EMBL" id="SFF97079.1"/>
    </source>
</evidence>
<dbReference type="RefSeq" id="WP_092889167.1">
    <property type="nucleotide sequence ID" value="NZ_FOOQ01000001.1"/>
</dbReference>
<dbReference type="OrthoDB" id="281206at2157"/>
<reference evidence="2" key="1">
    <citation type="submission" date="2016-10" db="EMBL/GenBank/DDBJ databases">
        <authorList>
            <person name="Varghese N."/>
            <person name="Submissions S."/>
        </authorList>
    </citation>
    <scope>NUCLEOTIDE SEQUENCE [LARGE SCALE GENOMIC DNA]</scope>
    <source>
        <strain evidence="2">CGMCC 1.7739</strain>
    </source>
</reference>
<protein>
    <submittedName>
        <fullName evidence="1">Uncharacterized protein</fullName>
    </submittedName>
</protein>
<dbReference type="EMBL" id="FOOQ01000001">
    <property type="protein sequence ID" value="SFF97079.1"/>
    <property type="molecule type" value="Genomic_DNA"/>
</dbReference>
<sequence length="79" mass="8972">MALSDYAGRSPKGRDATVVRVAPHRLWRPGGERVESCAYSGEELSLSERHLLVVLDVGDDRVREYVRDESCLRAWLNDE</sequence>
<gene>
    <name evidence="1" type="ORF">SAMN04488063_0973</name>
</gene>
<evidence type="ECO:0000313" key="2">
    <source>
        <dbReference type="Proteomes" id="UP000198876"/>
    </source>
</evidence>
<dbReference type="Proteomes" id="UP000198876">
    <property type="component" value="Unassembled WGS sequence"/>
</dbReference>